<dbReference type="STRING" id="49390.A0A068URQ8"/>
<dbReference type="InterPro" id="IPR025836">
    <property type="entry name" value="Zn_knuckle_CX2CX4HX4C"/>
</dbReference>
<reference evidence="5" key="1">
    <citation type="journal article" date="2014" name="Science">
        <title>The coffee genome provides insight into the convergent evolution of caffeine biosynthesis.</title>
        <authorList>
            <person name="Denoeud F."/>
            <person name="Carretero-Paulet L."/>
            <person name="Dereeper A."/>
            <person name="Droc G."/>
            <person name="Guyot R."/>
            <person name="Pietrella M."/>
            <person name="Zheng C."/>
            <person name="Alberti A."/>
            <person name="Anthony F."/>
            <person name="Aprea G."/>
            <person name="Aury J.M."/>
            <person name="Bento P."/>
            <person name="Bernard M."/>
            <person name="Bocs S."/>
            <person name="Campa C."/>
            <person name="Cenci A."/>
            <person name="Combes M.C."/>
            <person name="Crouzillat D."/>
            <person name="Da Silva C."/>
            <person name="Daddiego L."/>
            <person name="De Bellis F."/>
            <person name="Dussert S."/>
            <person name="Garsmeur O."/>
            <person name="Gayraud T."/>
            <person name="Guignon V."/>
            <person name="Jahn K."/>
            <person name="Jamilloux V."/>
            <person name="Joet T."/>
            <person name="Labadie K."/>
            <person name="Lan T."/>
            <person name="Leclercq J."/>
            <person name="Lepelley M."/>
            <person name="Leroy T."/>
            <person name="Li L.T."/>
            <person name="Librado P."/>
            <person name="Lopez L."/>
            <person name="Munoz A."/>
            <person name="Noel B."/>
            <person name="Pallavicini A."/>
            <person name="Perrotta G."/>
            <person name="Poncet V."/>
            <person name="Pot D."/>
            <person name="Priyono X."/>
            <person name="Rigoreau M."/>
            <person name="Rouard M."/>
            <person name="Rozas J."/>
            <person name="Tranchant-Dubreuil C."/>
            <person name="VanBuren R."/>
            <person name="Zhang Q."/>
            <person name="Andrade A.C."/>
            <person name="Argout X."/>
            <person name="Bertrand B."/>
            <person name="de Kochko A."/>
            <person name="Graziosi G."/>
            <person name="Henry R.J."/>
            <person name="Jayarama X."/>
            <person name="Ming R."/>
            <person name="Nagai C."/>
            <person name="Rounsley S."/>
            <person name="Sankoff D."/>
            <person name="Giuliano G."/>
            <person name="Albert V.A."/>
            <person name="Wincker P."/>
            <person name="Lashermes P."/>
        </authorList>
    </citation>
    <scope>NUCLEOTIDE SEQUENCE [LARGE SCALE GENOMIC DNA]</scope>
    <source>
        <strain evidence="5">cv. DH200-94</strain>
    </source>
</reference>
<dbReference type="InParanoid" id="A0A068URQ8"/>
<dbReference type="Proteomes" id="UP000295252">
    <property type="component" value="Chromosome I"/>
</dbReference>
<feature type="compositionally biased region" description="Basic residues" evidence="1">
    <location>
        <begin position="192"/>
        <end position="201"/>
    </location>
</feature>
<feature type="compositionally biased region" description="Basic and acidic residues" evidence="1">
    <location>
        <begin position="167"/>
        <end position="178"/>
    </location>
</feature>
<gene>
    <name evidence="4" type="ORF">GSCOC_T00033156001</name>
</gene>
<dbReference type="Pfam" id="PF14392">
    <property type="entry name" value="zf-CCHC_4"/>
    <property type="match status" value="1"/>
</dbReference>
<dbReference type="Pfam" id="PF03372">
    <property type="entry name" value="Exo_endo_phos"/>
    <property type="match status" value="1"/>
</dbReference>
<dbReference type="InterPro" id="IPR036691">
    <property type="entry name" value="Endo/exonu/phosph_ase_sf"/>
</dbReference>
<evidence type="ECO:0000313" key="4">
    <source>
        <dbReference type="EMBL" id="CDP11116.1"/>
    </source>
</evidence>
<evidence type="ECO:0000259" key="2">
    <source>
        <dbReference type="Pfam" id="PF03372"/>
    </source>
</evidence>
<proteinExistence type="predicted"/>
<organism evidence="4 5">
    <name type="scientific">Coffea canephora</name>
    <name type="common">Robusta coffee</name>
    <dbReference type="NCBI Taxonomy" id="49390"/>
    <lineage>
        <taxon>Eukaryota</taxon>
        <taxon>Viridiplantae</taxon>
        <taxon>Streptophyta</taxon>
        <taxon>Embryophyta</taxon>
        <taxon>Tracheophyta</taxon>
        <taxon>Spermatophyta</taxon>
        <taxon>Magnoliopsida</taxon>
        <taxon>eudicotyledons</taxon>
        <taxon>Gunneridae</taxon>
        <taxon>Pentapetalae</taxon>
        <taxon>asterids</taxon>
        <taxon>lamiids</taxon>
        <taxon>Gentianales</taxon>
        <taxon>Rubiaceae</taxon>
        <taxon>Ixoroideae</taxon>
        <taxon>Gardenieae complex</taxon>
        <taxon>Bertiereae - Coffeeae clade</taxon>
        <taxon>Coffeeae</taxon>
        <taxon>Coffea</taxon>
    </lineage>
</organism>
<dbReference type="InterPro" id="IPR005135">
    <property type="entry name" value="Endo/exonuclease/phosphatase"/>
</dbReference>
<feature type="region of interest" description="Disordered" evidence="1">
    <location>
        <begin position="61"/>
        <end position="102"/>
    </location>
</feature>
<feature type="compositionally biased region" description="Polar residues" evidence="1">
    <location>
        <begin position="64"/>
        <end position="84"/>
    </location>
</feature>
<feature type="region of interest" description="Disordered" evidence="1">
    <location>
        <begin position="129"/>
        <end position="212"/>
    </location>
</feature>
<feature type="domain" description="Endonuclease/exonuclease/phosphatase" evidence="2">
    <location>
        <begin position="252"/>
        <end position="370"/>
    </location>
</feature>
<dbReference type="GO" id="GO:0003824">
    <property type="term" value="F:catalytic activity"/>
    <property type="evidence" value="ECO:0007669"/>
    <property type="project" value="InterPro"/>
</dbReference>
<evidence type="ECO:0000256" key="1">
    <source>
        <dbReference type="SAM" id="MobiDB-lite"/>
    </source>
</evidence>
<sequence length="386" mass="43438">MHLSIEGKVHKVPFQYERLPILCFYYGRIGHGKRDCELKLDAATYETGDLQYGGWLRAKPEKSFSGQQRSRPAATVSDNENRVPQGTDKGKRSTASASPDCLEFSKSDHAQSATLDSDLERYQVLIKGKSSASTSNNSDLLQPKSKSTAAPWTTNNSSAFSTQSTDDSFRLPRRKSTDSPKSSLMSSTAQSSHKRLLGSKLKRPDNCSLSDDVDMEDVSLSKKSKTAGSTTSHDISMAEANLDISLNRFASNFIDANVHMPNYTWRFTGFYGHPNASKRKYSWDSLRQLSTQSRLPWLCIGDYNEVLSQNEFQGFGPQNNWQIMNFCQALMDSNLHDVGYEGFTYTWSHSWAYPNTIRARLDHACATQDFVDLFPDSKLKHVHYIL</sequence>
<evidence type="ECO:0000259" key="3">
    <source>
        <dbReference type="Pfam" id="PF14392"/>
    </source>
</evidence>
<feature type="domain" description="Zinc knuckle CX2CX4HX4C" evidence="3">
    <location>
        <begin position="7"/>
        <end position="37"/>
    </location>
</feature>
<dbReference type="OMA" id="DHACATQ"/>
<dbReference type="AlphaFoldDB" id="A0A068URQ8"/>
<feature type="compositionally biased region" description="Polar residues" evidence="1">
    <location>
        <begin position="179"/>
        <end position="191"/>
    </location>
</feature>
<dbReference type="Gramene" id="CDP11116">
    <property type="protein sequence ID" value="CDP11116"/>
    <property type="gene ID" value="GSCOC_T00033156001"/>
</dbReference>
<accession>A0A068URQ8</accession>
<name>A0A068URQ8_COFCA</name>
<dbReference type="Gene3D" id="3.60.10.10">
    <property type="entry name" value="Endonuclease/exonuclease/phosphatase"/>
    <property type="match status" value="1"/>
</dbReference>
<dbReference type="SUPFAM" id="SSF56219">
    <property type="entry name" value="DNase I-like"/>
    <property type="match status" value="1"/>
</dbReference>
<evidence type="ECO:0000313" key="5">
    <source>
        <dbReference type="Proteomes" id="UP000295252"/>
    </source>
</evidence>
<feature type="compositionally biased region" description="Polar residues" evidence="1">
    <location>
        <begin position="130"/>
        <end position="166"/>
    </location>
</feature>
<dbReference type="EMBL" id="HG739135">
    <property type="protein sequence ID" value="CDP11116.1"/>
    <property type="molecule type" value="Genomic_DNA"/>
</dbReference>
<keyword evidence="5" id="KW-1185">Reference proteome</keyword>
<protein>
    <submittedName>
        <fullName evidence="4">Uncharacterized protein</fullName>
    </submittedName>
</protein>
<dbReference type="OrthoDB" id="1001388at2759"/>